<dbReference type="InterPro" id="IPR029030">
    <property type="entry name" value="Caspase-like_dom_sf"/>
</dbReference>
<dbReference type="InterPro" id="IPR011600">
    <property type="entry name" value="Pept_C14_caspase"/>
</dbReference>
<dbReference type="PANTHER" id="PTHR48104">
    <property type="entry name" value="METACASPASE-4"/>
    <property type="match status" value="1"/>
</dbReference>
<dbReference type="STRING" id="395494.Galf_2045"/>
<name>D9SHW1_GALCS</name>
<dbReference type="InterPro" id="IPR050452">
    <property type="entry name" value="Metacaspase"/>
</dbReference>
<dbReference type="Pfam" id="PF00656">
    <property type="entry name" value="Peptidase_C14"/>
    <property type="match status" value="1"/>
</dbReference>
<dbReference type="HOGENOM" id="CLU_029389_3_2_4"/>
<evidence type="ECO:0000313" key="3">
    <source>
        <dbReference type="Proteomes" id="UP000001235"/>
    </source>
</evidence>
<dbReference type="GO" id="GO:0006508">
    <property type="term" value="P:proteolysis"/>
    <property type="evidence" value="ECO:0007669"/>
    <property type="project" value="InterPro"/>
</dbReference>
<sequence length="281" mass="29601">MAKKALLVGINDYAPVGAGGPDLRGCVNDVRDMANTLSVMGIVPAIPGAMQILTDARATRAAIINGLKWLIKGAGRGDVLIFYYSGHGSQVVDLNGDEPDGRDETICPHDFASAGMIKDDDFNALFAAVPAGVNLDVILDSCHSGSGTRDLQLASAGTAMVVARYVEPPIDVGFFIDAAPSLPVRGLFRRRDLKAAVTVPALKHVLWAGCRDNQTSAETNIGGAIRGVFTYHFCKALRGAGLAITRRKLDAQVSVNIRAMGQAQVPQLEGTAASLGERVFT</sequence>
<feature type="domain" description="Peptidase C14 caspase" evidence="1">
    <location>
        <begin position="3"/>
        <end position="270"/>
    </location>
</feature>
<accession>D9SHW1</accession>
<reference evidence="2 3" key="1">
    <citation type="submission" date="2010-08" db="EMBL/GenBank/DDBJ databases">
        <title>Complete sequence of Gallionella capsiferriformans ES-2.</title>
        <authorList>
            <consortium name="US DOE Joint Genome Institute"/>
            <person name="Lucas S."/>
            <person name="Copeland A."/>
            <person name="Lapidus A."/>
            <person name="Cheng J.-F."/>
            <person name="Bruce D."/>
            <person name="Goodwin L."/>
            <person name="Pitluck S."/>
            <person name="Chertkov O."/>
            <person name="Davenport K.W."/>
            <person name="Detter J.C."/>
            <person name="Han C."/>
            <person name="Tapia R."/>
            <person name="Land M."/>
            <person name="Hauser L."/>
            <person name="Chang Y.-J."/>
            <person name="Jeffries C."/>
            <person name="Kyrpides N."/>
            <person name="Ivanova N."/>
            <person name="Mikhailova N."/>
            <person name="Shelobolina E.S."/>
            <person name="Picardal F."/>
            <person name="Roden E."/>
            <person name="Emerson D."/>
            <person name="Woyke T."/>
        </authorList>
    </citation>
    <scope>NUCLEOTIDE SEQUENCE [LARGE SCALE GENOMIC DNA]</scope>
    <source>
        <strain evidence="2 3">ES-2</strain>
    </source>
</reference>
<dbReference type="Gene3D" id="3.40.50.1460">
    <property type="match status" value="1"/>
</dbReference>
<dbReference type="Proteomes" id="UP000001235">
    <property type="component" value="Chromosome"/>
</dbReference>
<evidence type="ECO:0000259" key="1">
    <source>
        <dbReference type="Pfam" id="PF00656"/>
    </source>
</evidence>
<dbReference type="KEGG" id="gca:Galf_2045"/>
<dbReference type="OrthoDB" id="1491023at2"/>
<dbReference type="SUPFAM" id="SSF52129">
    <property type="entry name" value="Caspase-like"/>
    <property type="match status" value="1"/>
</dbReference>
<dbReference type="GO" id="GO:0005737">
    <property type="term" value="C:cytoplasm"/>
    <property type="evidence" value="ECO:0007669"/>
    <property type="project" value="TreeGrafter"/>
</dbReference>
<dbReference type="PANTHER" id="PTHR48104:SF30">
    <property type="entry name" value="METACASPASE-1"/>
    <property type="match status" value="1"/>
</dbReference>
<organism evidence="2 3">
    <name type="scientific">Gallionella capsiferriformans (strain ES-2)</name>
    <name type="common">Gallionella ferruginea capsiferriformans (strain ES-2)</name>
    <dbReference type="NCBI Taxonomy" id="395494"/>
    <lineage>
        <taxon>Bacteria</taxon>
        <taxon>Pseudomonadati</taxon>
        <taxon>Pseudomonadota</taxon>
        <taxon>Betaproteobacteria</taxon>
        <taxon>Nitrosomonadales</taxon>
        <taxon>Gallionellaceae</taxon>
        <taxon>Gallionella</taxon>
    </lineage>
</organism>
<dbReference type="AlphaFoldDB" id="D9SHW1"/>
<evidence type="ECO:0000313" key="2">
    <source>
        <dbReference type="EMBL" id="ADL56051.1"/>
    </source>
</evidence>
<protein>
    <submittedName>
        <fullName evidence="2">Peptidase C14 caspase catalytic subunit p20</fullName>
    </submittedName>
</protein>
<dbReference type="RefSeq" id="WP_013293983.1">
    <property type="nucleotide sequence ID" value="NC_014394.1"/>
</dbReference>
<proteinExistence type="predicted"/>
<keyword evidence="3" id="KW-1185">Reference proteome</keyword>
<dbReference type="eggNOG" id="COG4249">
    <property type="taxonomic scope" value="Bacteria"/>
</dbReference>
<gene>
    <name evidence="2" type="ordered locus">Galf_2045</name>
</gene>
<dbReference type="GO" id="GO:0004197">
    <property type="term" value="F:cysteine-type endopeptidase activity"/>
    <property type="evidence" value="ECO:0007669"/>
    <property type="project" value="InterPro"/>
</dbReference>
<dbReference type="EMBL" id="CP002159">
    <property type="protein sequence ID" value="ADL56051.1"/>
    <property type="molecule type" value="Genomic_DNA"/>
</dbReference>